<dbReference type="AlphaFoldDB" id="A0AAD7QN16"/>
<evidence type="ECO:0000256" key="1">
    <source>
        <dbReference type="SAM" id="SignalP"/>
    </source>
</evidence>
<evidence type="ECO:0000313" key="2">
    <source>
        <dbReference type="EMBL" id="KAJ8097995.1"/>
    </source>
</evidence>
<dbReference type="GeneID" id="80881259"/>
<protein>
    <submittedName>
        <fullName evidence="2">Uncharacterized protein</fullName>
    </submittedName>
</protein>
<sequence length="207" mass="23229">MRSSTFPRLAAWLAFMAYFSAVGARPVVITASSSLALAQPDSGTCEMPVLPHIHRIEEHGGKNEYWDLLYHEPRTDGSDDSEDLEGAEFVDCDQAIVMNDPKFGAGDLDYVEEVEQEKEHWIADQLYMRQADVIQALQDQHVWNGFGENSQSNRDTNRREDGYLDRTKQVIQGLICLLPDKAKRYTTCPKSASDIGSAEIDFGSPQL</sequence>
<dbReference type="Proteomes" id="UP001217417">
    <property type="component" value="Unassembled WGS sequence"/>
</dbReference>
<dbReference type="EMBL" id="JARPMG010000010">
    <property type="protein sequence ID" value="KAJ8097995.1"/>
    <property type="molecule type" value="Genomic_DNA"/>
</dbReference>
<name>A0AAD7QN16_9ASCO</name>
<proteinExistence type="predicted"/>
<gene>
    <name evidence="2" type="ORF">POJ06DRAFT_240504</name>
</gene>
<feature type="signal peptide" evidence="1">
    <location>
        <begin position="1"/>
        <end position="24"/>
    </location>
</feature>
<dbReference type="RefSeq" id="XP_056041445.1">
    <property type="nucleotide sequence ID" value="XM_056186093.1"/>
</dbReference>
<accession>A0AAD7QN16</accession>
<reference evidence="2" key="1">
    <citation type="submission" date="2023-03" db="EMBL/GenBank/DDBJ databases">
        <title>Near-Complete genome sequence of Lipomyces tetrasporous NRRL Y-64009, an oleaginous yeast capable of growing on lignocellulosic hydrolysates.</title>
        <authorList>
            <consortium name="Lawrence Berkeley National Laboratory"/>
            <person name="Jagtap S.S."/>
            <person name="Liu J.-J."/>
            <person name="Walukiewicz H.E."/>
            <person name="Pangilinan J."/>
            <person name="Lipzen A."/>
            <person name="Ahrendt S."/>
            <person name="Koriabine M."/>
            <person name="Cobaugh K."/>
            <person name="Salamov A."/>
            <person name="Yoshinaga Y."/>
            <person name="Ng V."/>
            <person name="Daum C."/>
            <person name="Grigoriev I.V."/>
            <person name="Slininger P.J."/>
            <person name="Dien B.S."/>
            <person name="Jin Y.-S."/>
            <person name="Rao C.V."/>
        </authorList>
    </citation>
    <scope>NUCLEOTIDE SEQUENCE</scope>
    <source>
        <strain evidence="2">NRRL Y-64009</strain>
    </source>
</reference>
<feature type="chain" id="PRO_5041968530" evidence="1">
    <location>
        <begin position="25"/>
        <end position="207"/>
    </location>
</feature>
<evidence type="ECO:0000313" key="3">
    <source>
        <dbReference type="Proteomes" id="UP001217417"/>
    </source>
</evidence>
<comment type="caution">
    <text evidence="2">The sequence shown here is derived from an EMBL/GenBank/DDBJ whole genome shotgun (WGS) entry which is preliminary data.</text>
</comment>
<keyword evidence="1" id="KW-0732">Signal</keyword>
<keyword evidence="3" id="KW-1185">Reference proteome</keyword>
<organism evidence="2 3">
    <name type="scientific">Lipomyces tetrasporus</name>
    <dbReference type="NCBI Taxonomy" id="54092"/>
    <lineage>
        <taxon>Eukaryota</taxon>
        <taxon>Fungi</taxon>
        <taxon>Dikarya</taxon>
        <taxon>Ascomycota</taxon>
        <taxon>Saccharomycotina</taxon>
        <taxon>Lipomycetes</taxon>
        <taxon>Lipomycetales</taxon>
        <taxon>Lipomycetaceae</taxon>
        <taxon>Lipomyces</taxon>
    </lineage>
</organism>